<dbReference type="SUPFAM" id="SSF48179">
    <property type="entry name" value="6-phosphogluconate dehydrogenase C-terminal domain-like"/>
    <property type="match status" value="1"/>
</dbReference>
<name>A0ABW2KHL7_9ACTN</name>
<sequence>MSQTSAAADRTSPASPGRDPVAVVGLGYVGLPLALALAGTGTRVVGVDTSARVRDALAEGRPLFVEPGVEEALRARTPEEFAVTDRLPDTPPRAVIICVGTAVHPGTREPDLRHLRAAAEHVADHIADDTLVVVRSTIPVGTCRELVLPLLRRRVANPLLAFCPERIIQGQAMAELASLPQIIGGLDHASTARAGELLKSVASDQITVSSLEAAEMIKLICNAHTDLLYGFGNEVALLAAPLGLDAEELISTANLRYPRPDLARPGYVGGSCLTKDPYLLMHTAERAGRRPPLVAAAREVNEQVPGHVVERVLAALERTGRPAASAKVLVCGIAYKGRPVTDDVRGAAAVQVAAELRDRVGVLAGHDFVVEPDRIAELGYRPMELGEGLTDADALVLLVDHPGYARPENTAHLRRMRRPAVVFDMWGLLRAEFGAPGGSGGQGGVEYLRLGRG</sequence>
<comment type="caution">
    <text evidence="6">The sequence shown here is derived from an EMBL/GenBank/DDBJ whole genome shotgun (WGS) entry which is preliminary data.</text>
</comment>
<dbReference type="InterPro" id="IPR028359">
    <property type="entry name" value="UDP_ManNAc/GlcNAc_DH"/>
</dbReference>
<organism evidence="6 7">
    <name type="scientific">Marinactinospora rubrisoli</name>
    <dbReference type="NCBI Taxonomy" id="2715399"/>
    <lineage>
        <taxon>Bacteria</taxon>
        <taxon>Bacillati</taxon>
        <taxon>Actinomycetota</taxon>
        <taxon>Actinomycetes</taxon>
        <taxon>Streptosporangiales</taxon>
        <taxon>Nocardiopsidaceae</taxon>
        <taxon>Marinactinospora</taxon>
    </lineage>
</organism>
<dbReference type="SUPFAM" id="SSF51735">
    <property type="entry name" value="NAD(P)-binding Rossmann-fold domains"/>
    <property type="match status" value="1"/>
</dbReference>
<evidence type="ECO:0000256" key="2">
    <source>
        <dbReference type="ARBA" id="ARBA00023002"/>
    </source>
</evidence>
<comment type="similarity">
    <text evidence="1 4">Belongs to the UDP-glucose/GDP-mannose dehydrogenase family.</text>
</comment>
<dbReference type="SMART" id="SM00984">
    <property type="entry name" value="UDPG_MGDP_dh_C"/>
    <property type="match status" value="1"/>
</dbReference>
<dbReference type="Gene3D" id="3.40.50.720">
    <property type="entry name" value="NAD(P)-binding Rossmann-like Domain"/>
    <property type="match status" value="2"/>
</dbReference>
<evidence type="ECO:0000256" key="3">
    <source>
        <dbReference type="ARBA" id="ARBA00023027"/>
    </source>
</evidence>
<dbReference type="InterPro" id="IPR014026">
    <property type="entry name" value="UDP-Glc/GDP-Man_DH_dimer"/>
</dbReference>
<dbReference type="RefSeq" id="WP_379871268.1">
    <property type="nucleotide sequence ID" value="NZ_JBHTBH010000005.1"/>
</dbReference>
<dbReference type="SUPFAM" id="SSF52413">
    <property type="entry name" value="UDP-glucose/GDP-mannose dehydrogenase C-terminal domain"/>
    <property type="match status" value="1"/>
</dbReference>
<protein>
    <submittedName>
        <fullName evidence="6">Nucleotide sugar dehydrogenase</fullName>
    </submittedName>
</protein>
<dbReference type="NCBIfam" id="TIGR03026">
    <property type="entry name" value="NDP-sugDHase"/>
    <property type="match status" value="1"/>
</dbReference>
<dbReference type="InterPro" id="IPR008927">
    <property type="entry name" value="6-PGluconate_DH-like_C_sf"/>
</dbReference>
<dbReference type="InterPro" id="IPR017476">
    <property type="entry name" value="UDP-Glc/GDP-Man"/>
</dbReference>
<evidence type="ECO:0000256" key="1">
    <source>
        <dbReference type="ARBA" id="ARBA00006601"/>
    </source>
</evidence>
<dbReference type="InterPro" id="IPR014027">
    <property type="entry name" value="UDP-Glc/GDP-Man_DH_C"/>
</dbReference>
<dbReference type="PIRSF" id="PIRSF500136">
    <property type="entry name" value="UDP_ManNAc_DH"/>
    <property type="match status" value="1"/>
</dbReference>
<evidence type="ECO:0000313" key="6">
    <source>
        <dbReference type="EMBL" id="MFC7328620.1"/>
    </source>
</evidence>
<dbReference type="InterPro" id="IPR001732">
    <property type="entry name" value="UDP-Glc/GDP-Man_DH_N"/>
</dbReference>
<dbReference type="Pfam" id="PF03721">
    <property type="entry name" value="UDPG_MGDP_dh_N"/>
    <property type="match status" value="1"/>
</dbReference>
<dbReference type="InterPro" id="IPR036220">
    <property type="entry name" value="UDP-Glc/GDP-Man_DH_C_sf"/>
</dbReference>
<evidence type="ECO:0000256" key="4">
    <source>
        <dbReference type="PIRNR" id="PIRNR000124"/>
    </source>
</evidence>
<reference evidence="7" key="1">
    <citation type="journal article" date="2019" name="Int. J. Syst. Evol. Microbiol.">
        <title>The Global Catalogue of Microorganisms (GCM) 10K type strain sequencing project: providing services to taxonomists for standard genome sequencing and annotation.</title>
        <authorList>
            <consortium name="The Broad Institute Genomics Platform"/>
            <consortium name="The Broad Institute Genome Sequencing Center for Infectious Disease"/>
            <person name="Wu L."/>
            <person name="Ma J."/>
        </authorList>
    </citation>
    <scope>NUCLEOTIDE SEQUENCE [LARGE SCALE GENOMIC DNA]</scope>
    <source>
        <strain evidence="7">CGMCC 4.7382</strain>
    </source>
</reference>
<dbReference type="InterPro" id="IPR036291">
    <property type="entry name" value="NAD(P)-bd_dom_sf"/>
</dbReference>
<dbReference type="EMBL" id="JBHTBH010000005">
    <property type="protein sequence ID" value="MFC7328620.1"/>
    <property type="molecule type" value="Genomic_DNA"/>
</dbReference>
<keyword evidence="3" id="KW-0520">NAD</keyword>
<gene>
    <name evidence="6" type="ORF">ACFQRF_12790</name>
</gene>
<accession>A0ABW2KHL7</accession>
<dbReference type="PANTHER" id="PTHR43491">
    <property type="entry name" value="UDP-N-ACETYL-D-MANNOSAMINE DEHYDROGENASE"/>
    <property type="match status" value="1"/>
</dbReference>
<dbReference type="PANTHER" id="PTHR43491:SF2">
    <property type="entry name" value="UDP-N-ACETYL-D-MANNOSAMINE DEHYDROGENASE"/>
    <property type="match status" value="1"/>
</dbReference>
<dbReference type="Pfam" id="PF00984">
    <property type="entry name" value="UDPG_MGDP_dh"/>
    <property type="match status" value="1"/>
</dbReference>
<keyword evidence="7" id="KW-1185">Reference proteome</keyword>
<feature type="domain" description="UDP-glucose/GDP-mannose dehydrogenase C-terminal" evidence="5">
    <location>
        <begin position="329"/>
        <end position="431"/>
    </location>
</feature>
<dbReference type="PIRSF" id="PIRSF000124">
    <property type="entry name" value="UDPglc_GDPman_dh"/>
    <property type="match status" value="1"/>
</dbReference>
<keyword evidence="2" id="KW-0560">Oxidoreductase</keyword>
<dbReference type="Pfam" id="PF03720">
    <property type="entry name" value="UDPG_MGDP_dh_C"/>
    <property type="match status" value="1"/>
</dbReference>
<dbReference type="Proteomes" id="UP001596540">
    <property type="component" value="Unassembled WGS sequence"/>
</dbReference>
<proteinExistence type="inferred from homology"/>
<evidence type="ECO:0000313" key="7">
    <source>
        <dbReference type="Proteomes" id="UP001596540"/>
    </source>
</evidence>
<evidence type="ECO:0000259" key="5">
    <source>
        <dbReference type="SMART" id="SM00984"/>
    </source>
</evidence>